<dbReference type="Proteomes" id="UP000604765">
    <property type="component" value="Unassembled WGS sequence"/>
</dbReference>
<comment type="caution">
    <text evidence="4">The sequence shown here is derived from an EMBL/GenBank/DDBJ whole genome shotgun (WGS) entry which is preliminary data.</text>
</comment>
<evidence type="ECO:0000313" key="5">
    <source>
        <dbReference type="Proteomes" id="UP000604765"/>
    </source>
</evidence>
<evidence type="ECO:0000256" key="2">
    <source>
        <dbReference type="SAM" id="Phobius"/>
    </source>
</evidence>
<accession>A0ABQ3VZU2</accession>
<name>A0ABQ3VZU2_9LACO</name>
<dbReference type="PANTHER" id="PTHR41259:SF1">
    <property type="entry name" value="DOUBLE-STRAND BREAK REPAIR RAD50 ATPASE, PUTATIVE-RELATED"/>
    <property type="match status" value="1"/>
</dbReference>
<dbReference type="SUPFAM" id="SSF52540">
    <property type="entry name" value="P-loop containing nucleoside triphosphate hydrolases"/>
    <property type="match status" value="1"/>
</dbReference>
<gene>
    <name evidence="4" type="ORF">YK48G_03640</name>
</gene>
<evidence type="ECO:0000256" key="1">
    <source>
        <dbReference type="SAM" id="Coils"/>
    </source>
</evidence>
<dbReference type="InterPro" id="IPR038734">
    <property type="entry name" value="YhaN_AAA"/>
</dbReference>
<sequence length="861" mass="98963">MNIKALTIYGYGKWLDQEIPIKAPLQVIYGPNEAGKSTLIDFIESMLFGFQTKNQAVHGQYHPKRSQAYGGELLFSANGNDYKLIRTEGKNGGDVDFFDVSAHQHLLETDFQKLISPIDRTAYRQLFYFGDFDEKAFYRTDEAELGLRIQQIGVTDADQWAQLQKALAKTADKLYKPRGRTKTINVKLKQYRKLEEAVQQAKEAYPRYLSLTSKVADLTTQIADERTKLTAKQKQARQNHQVAQYLPLIKEQQELAHVNDQQVKPGFSEPDRQMFENFNLQIQSLTGQIAENQAKKKAASEAMTTNPAQVFYVGHRQQIDEFAQQIPEQRNIAAQIHYLTDQQRQTQRQINQLVTTIPKNHDGQLPSPFAEDEVVTINEWLNQEAVLQEQMTQHQRTRQERGKAAASKTPAIIYYGIAGLVALMSGFLFSGGVRWLGYLVAAGLLIWALQPQINHKPTPTVDQPATSLNLTNQLEQVQESLRQVQTRYRLEGIAKAQWLAIQPQLRQLTALKQSLATIDAQLQEKQGRYEQFFDHWRFAQDWLRFDNQNALNNLSLLEQTISRWREQSADKLSKQNSLAIYQKMIDQATLKRQQIIQKKQSFFKERAIATDNDFYMQLKDQARIRADLKRQKELAEQIQAAQVTIPKTVDQAQLQATIQQTDQQIDQLQQTINTLSEQRAGLNVKVDQLVKSGDYYNLRQQLANLETDILSDVHRYLALQLATRWIRNVLNIATRGRVPKILNLAKRYFSILTLGRYKDILFKDDISVVRKDDMVFALNELSKGTLEQLYLSLIFSMTVGFSDQYPLPIIIDDGFVNFDKQRKQAAFETLKEISKQTQVLYFTANLDSGLDQFDVLDLSQL</sequence>
<reference evidence="4 5" key="1">
    <citation type="journal article" date="2021" name="Int. J. Syst. Evol. Microbiol.">
        <title>Lentilactobacillus fungorum sp. nov., isolated from spent mushroom substrates.</title>
        <authorList>
            <person name="Tohno M."/>
            <person name="Tanizawa Y."/>
            <person name="Kojima Y."/>
            <person name="Sakamoto M."/>
            <person name="Ohkuma M."/>
            <person name="Kobayashi H."/>
        </authorList>
    </citation>
    <scope>NUCLEOTIDE SEQUENCE [LARGE SCALE GENOMIC DNA]</scope>
    <source>
        <strain evidence="4 5">YK48G</strain>
    </source>
</reference>
<feature type="domain" description="YhaN AAA" evidence="3">
    <location>
        <begin position="1"/>
        <end position="201"/>
    </location>
</feature>
<keyword evidence="2" id="KW-1133">Transmembrane helix</keyword>
<keyword evidence="1" id="KW-0175">Coiled coil</keyword>
<protein>
    <submittedName>
        <fullName evidence="4">Membrane protein</fullName>
    </submittedName>
</protein>
<proteinExistence type="predicted"/>
<keyword evidence="2" id="KW-0812">Transmembrane</keyword>
<evidence type="ECO:0000259" key="3">
    <source>
        <dbReference type="Pfam" id="PF13514"/>
    </source>
</evidence>
<feature type="transmembrane region" description="Helical" evidence="2">
    <location>
        <begin position="412"/>
        <end position="429"/>
    </location>
</feature>
<keyword evidence="5" id="KW-1185">Reference proteome</keyword>
<dbReference type="EMBL" id="BNJR01000004">
    <property type="protein sequence ID" value="GHP12939.1"/>
    <property type="molecule type" value="Genomic_DNA"/>
</dbReference>
<dbReference type="Gene3D" id="3.40.50.300">
    <property type="entry name" value="P-loop containing nucleotide triphosphate hydrolases"/>
    <property type="match status" value="2"/>
</dbReference>
<evidence type="ECO:0000313" key="4">
    <source>
        <dbReference type="EMBL" id="GHP12939.1"/>
    </source>
</evidence>
<dbReference type="InterPro" id="IPR027417">
    <property type="entry name" value="P-loop_NTPase"/>
</dbReference>
<dbReference type="RefSeq" id="WP_203628988.1">
    <property type="nucleotide sequence ID" value="NZ_BNJR01000004.1"/>
</dbReference>
<dbReference type="Pfam" id="PF13514">
    <property type="entry name" value="AAA_27"/>
    <property type="match status" value="1"/>
</dbReference>
<organism evidence="4 5">
    <name type="scientific">Lentilactobacillus fungorum</name>
    <dbReference type="NCBI Taxonomy" id="2201250"/>
    <lineage>
        <taxon>Bacteria</taxon>
        <taxon>Bacillati</taxon>
        <taxon>Bacillota</taxon>
        <taxon>Bacilli</taxon>
        <taxon>Lactobacillales</taxon>
        <taxon>Lactobacillaceae</taxon>
        <taxon>Lentilactobacillus</taxon>
    </lineage>
</organism>
<feature type="coiled-coil region" evidence="1">
    <location>
        <begin position="651"/>
        <end position="685"/>
    </location>
</feature>
<dbReference type="PANTHER" id="PTHR41259">
    <property type="entry name" value="DOUBLE-STRAND BREAK REPAIR RAD50 ATPASE, PUTATIVE-RELATED"/>
    <property type="match status" value="1"/>
</dbReference>
<keyword evidence="2" id="KW-0472">Membrane</keyword>